<accession>A0A2J6RGB5</accession>
<protein>
    <submittedName>
        <fullName evidence="1">Uncharacterized protein</fullName>
    </submittedName>
</protein>
<dbReference type="AlphaFoldDB" id="A0A2J6RGB5"/>
<dbReference type="EMBL" id="KZ613949">
    <property type="protein sequence ID" value="PMD37561.1"/>
    <property type="molecule type" value="Genomic_DNA"/>
</dbReference>
<gene>
    <name evidence="1" type="ORF">L207DRAFT_636243</name>
</gene>
<dbReference type="Proteomes" id="UP000235786">
    <property type="component" value="Unassembled WGS sequence"/>
</dbReference>
<proteinExistence type="predicted"/>
<reference evidence="1 2" key="1">
    <citation type="submission" date="2016-04" db="EMBL/GenBank/DDBJ databases">
        <title>A degradative enzymes factory behind the ericoid mycorrhizal symbiosis.</title>
        <authorList>
            <consortium name="DOE Joint Genome Institute"/>
            <person name="Martino E."/>
            <person name="Morin E."/>
            <person name="Grelet G."/>
            <person name="Kuo A."/>
            <person name="Kohler A."/>
            <person name="Daghino S."/>
            <person name="Barry K."/>
            <person name="Choi C."/>
            <person name="Cichocki N."/>
            <person name="Clum A."/>
            <person name="Copeland A."/>
            <person name="Hainaut M."/>
            <person name="Haridas S."/>
            <person name="Labutti K."/>
            <person name="Lindquist E."/>
            <person name="Lipzen A."/>
            <person name="Khouja H.-R."/>
            <person name="Murat C."/>
            <person name="Ohm R."/>
            <person name="Olson A."/>
            <person name="Spatafora J."/>
            <person name="Veneault-Fourrey C."/>
            <person name="Henrissat B."/>
            <person name="Grigoriev I."/>
            <person name="Martin F."/>
            <person name="Perotto S."/>
        </authorList>
    </citation>
    <scope>NUCLEOTIDE SEQUENCE [LARGE SCALE GENOMIC DNA]</scope>
    <source>
        <strain evidence="1 2">F</strain>
    </source>
</reference>
<evidence type="ECO:0000313" key="1">
    <source>
        <dbReference type="EMBL" id="PMD37561.1"/>
    </source>
</evidence>
<organism evidence="1 2">
    <name type="scientific">Hyaloscypha variabilis (strain UAMH 11265 / GT02V1 / F)</name>
    <name type="common">Meliniomyces variabilis</name>
    <dbReference type="NCBI Taxonomy" id="1149755"/>
    <lineage>
        <taxon>Eukaryota</taxon>
        <taxon>Fungi</taxon>
        <taxon>Dikarya</taxon>
        <taxon>Ascomycota</taxon>
        <taxon>Pezizomycotina</taxon>
        <taxon>Leotiomycetes</taxon>
        <taxon>Helotiales</taxon>
        <taxon>Hyaloscyphaceae</taxon>
        <taxon>Hyaloscypha</taxon>
        <taxon>Hyaloscypha variabilis</taxon>
    </lineage>
</organism>
<name>A0A2J6RGB5_HYAVF</name>
<sequence>MFGFGEGHGDRIEALEGWKKDTEPWGSRIDILENWKSSADTSLKNLEGSHNEISSWQTEVDKWRATTDGKLGRIERKKLDVSDYEKERDQRDEKHCRLRESCDAAFPAMERRMHTVEKEVARLGERTGDIEKAVHKWKGEKFDEGGKNGSVSISGGDPRGNIYMIQQQGYQFVPDIP</sequence>
<keyword evidence="2" id="KW-1185">Reference proteome</keyword>
<evidence type="ECO:0000313" key="2">
    <source>
        <dbReference type="Proteomes" id="UP000235786"/>
    </source>
</evidence>
<dbReference type="OrthoDB" id="10343047at2759"/>